<evidence type="ECO:0000313" key="3">
    <source>
        <dbReference type="WBParaSite" id="TCLT_0000622401-mRNA-1"/>
    </source>
</evidence>
<dbReference type="Proteomes" id="UP000276776">
    <property type="component" value="Unassembled WGS sequence"/>
</dbReference>
<dbReference type="AlphaFoldDB" id="A0A0N5D0A9"/>
<evidence type="ECO:0000313" key="2">
    <source>
        <dbReference type="Proteomes" id="UP000276776"/>
    </source>
</evidence>
<dbReference type="WBParaSite" id="TCLT_0000622401-mRNA-1">
    <property type="protein sequence ID" value="TCLT_0000622401-mRNA-1"/>
    <property type="gene ID" value="TCLT_0000622401"/>
</dbReference>
<protein>
    <submittedName>
        <fullName evidence="3">Ovule protein</fullName>
    </submittedName>
</protein>
<organism evidence="3">
    <name type="scientific">Thelazia callipaeda</name>
    <name type="common">Oriental eyeworm</name>
    <name type="synonym">Parasitic nematode</name>
    <dbReference type="NCBI Taxonomy" id="103827"/>
    <lineage>
        <taxon>Eukaryota</taxon>
        <taxon>Metazoa</taxon>
        <taxon>Ecdysozoa</taxon>
        <taxon>Nematoda</taxon>
        <taxon>Chromadorea</taxon>
        <taxon>Rhabditida</taxon>
        <taxon>Spirurina</taxon>
        <taxon>Spiruromorpha</taxon>
        <taxon>Thelazioidea</taxon>
        <taxon>Thelaziidae</taxon>
        <taxon>Thelazia</taxon>
    </lineage>
</organism>
<name>A0A0N5D0A9_THECL</name>
<proteinExistence type="predicted"/>
<reference evidence="1 2" key="2">
    <citation type="submission" date="2018-11" db="EMBL/GenBank/DDBJ databases">
        <authorList>
            <consortium name="Pathogen Informatics"/>
        </authorList>
    </citation>
    <scope>NUCLEOTIDE SEQUENCE [LARGE SCALE GENOMIC DNA]</scope>
</reference>
<accession>A0A0N5D0A9</accession>
<sequence length="77" mass="8611">MVDMLNDKDIANCFVPLSASDSLREYSTVVIICCLIFIRQLKKGVGSNEATKYGDDKVSVCFAVEERKLPLIRRGRA</sequence>
<evidence type="ECO:0000313" key="1">
    <source>
        <dbReference type="EMBL" id="VDN03544.1"/>
    </source>
</evidence>
<gene>
    <name evidence="1" type="ORF">TCLT_LOCUS6213</name>
</gene>
<dbReference type="EMBL" id="UYYF01004399">
    <property type="protein sequence ID" value="VDN03544.1"/>
    <property type="molecule type" value="Genomic_DNA"/>
</dbReference>
<reference evidence="3" key="1">
    <citation type="submission" date="2017-02" db="UniProtKB">
        <authorList>
            <consortium name="WormBaseParasite"/>
        </authorList>
    </citation>
    <scope>IDENTIFICATION</scope>
</reference>
<keyword evidence="2" id="KW-1185">Reference proteome</keyword>